<reference evidence="1 2" key="1">
    <citation type="submission" date="2017-01" db="EMBL/GenBank/DDBJ databases">
        <authorList>
            <person name="Varghese N."/>
            <person name="Submissions S."/>
        </authorList>
    </citation>
    <scope>NUCLEOTIDE SEQUENCE [LARGE SCALE GENOMIC DNA]</scope>
    <source>
        <strain evidence="1 2">DSM 2061</strain>
    </source>
</reference>
<protein>
    <submittedName>
        <fullName evidence="1">Uncharacterized protein</fullName>
    </submittedName>
</protein>
<gene>
    <name evidence="1" type="ORF">SAMN05421766_1198</name>
</gene>
<sequence length="37" mass="4130">MMILQSNQNLVVIPLDQVILPQAKISPINKNQGLETQ</sequence>
<proteinExistence type="predicted"/>
<keyword evidence="2" id="KW-1185">Reference proteome</keyword>
<comment type="caution">
    <text evidence="1">The sequence shown here is derived from an EMBL/GenBank/DDBJ whole genome shotgun (WGS) entry which is preliminary data.</text>
</comment>
<evidence type="ECO:0000313" key="2">
    <source>
        <dbReference type="Proteomes" id="UP000185728"/>
    </source>
</evidence>
<evidence type="ECO:0000313" key="1">
    <source>
        <dbReference type="EMBL" id="SIT16618.1"/>
    </source>
</evidence>
<dbReference type="EMBL" id="FTOB01000019">
    <property type="protein sequence ID" value="SIT16618.1"/>
    <property type="molecule type" value="Genomic_DNA"/>
</dbReference>
<name>A0ABY1L2R0_9FLAO</name>
<organism evidence="1 2">
    <name type="scientific">Zobellia uliginosa</name>
    <dbReference type="NCBI Taxonomy" id="143224"/>
    <lineage>
        <taxon>Bacteria</taxon>
        <taxon>Pseudomonadati</taxon>
        <taxon>Bacteroidota</taxon>
        <taxon>Flavobacteriia</taxon>
        <taxon>Flavobacteriales</taxon>
        <taxon>Flavobacteriaceae</taxon>
        <taxon>Zobellia</taxon>
    </lineage>
</organism>
<dbReference type="Proteomes" id="UP000185728">
    <property type="component" value="Unassembled WGS sequence"/>
</dbReference>
<accession>A0ABY1L2R0</accession>